<sequence length="59" mass="6754">MMGRKFAFRVNWQFGWKQCSVLACLDNKTMVDTIEGELQHDQVKPTNTGSVTMKDTQDS</sequence>
<comment type="caution">
    <text evidence="1">The sequence shown here is derived from an EMBL/GenBank/DDBJ whole genome shotgun (WGS) entry which is preliminary data.</text>
</comment>
<dbReference type="Proteomes" id="UP000236291">
    <property type="component" value="Unassembled WGS sequence"/>
</dbReference>
<reference evidence="1 2" key="2">
    <citation type="journal article" date="2017" name="Front. Plant Sci.">
        <title>Gene Classification and Mining of Molecular Markers Useful in Red Clover (Trifolium pratense) Breeding.</title>
        <authorList>
            <person name="Istvanek J."/>
            <person name="Dluhosova J."/>
            <person name="Dluhos P."/>
            <person name="Patkova L."/>
            <person name="Nedelnik J."/>
            <person name="Repkova J."/>
        </authorList>
    </citation>
    <scope>NUCLEOTIDE SEQUENCE [LARGE SCALE GENOMIC DNA]</scope>
    <source>
        <strain evidence="2">cv. Tatra</strain>
        <tissue evidence="1">Young leaves</tissue>
    </source>
</reference>
<dbReference type="AlphaFoldDB" id="A0A2K3K0N9"/>
<evidence type="ECO:0000313" key="1">
    <source>
        <dbReference type="EMBL" id="PNX59873.1"/>
    </source>
</evidence>
<organism evidence="1 2">
    <name type="scientific">Trifolium pratense</name>
    <name type="common">Red clover</name>
    <dbReference type="NCBI Taxonomy" id="57577"/>
    <lineage>
        <taxon>Eukaryota</taxon>
        <taxon>Viridiplantae</taxon>
        <taxon>Streptophyta</taxon>
        <taxon>Embryophyta</taxon>
        <taxon>Tracheophyta</taxon>
        <taxon>Spermatophyta</taxon>
        <taxon>Magnoliopsida</taxon>
        <taxon>eudicotyledons</taxon>
        <taxon>Gunneridae</taxon>
        <taxon>Pentapetalae</taxon>
        <taxon>rosids</taxon>
        <taxon>fabids</taxon>
        <taxon>Fabales</taxon>
        <taxon>Fabaceae</taxon>
        <taxon>Papilionoideae</taxon>
        <taxon>50 kb inversion clade</taxon>
        <taxon>NPAAA clade</taxon>
        <taxon>Hologalegina</taxon>
        <taxon>IRL clade</taxon>
        <taxon>Trifolieae</taxon>
        <taxon>Trifolium</taxon>
    </lineage>
</organism>
<proteinExistence type="predicted"/>
<name>A0A2K3K0N9_TRIPR</name>
<evidence type="ECO:0000313" key="2">
    <source>
        <dbReference type="Proteomes" id="UP000236291"/>
    </source>
</evidence>
<protein>
    <submittedName>
        <fullName evidence="1">Uncharacterized protein</fullName>
    </submittedName>
</protein>
<accession>A0A2K3K0N9</accession>
<dbReference type="EMBL" id="ASHM01133931">
    <property type="protein sequence ID" value="PNX59873.1"/>
    <property type="molecule type" value="Genomic_DNA"/>
</dbReference>
<gene>
    <name evidence="1" type="ORF">L195_g059903</name>
</gene>
<reference evidence="1 2" key="1">
    <citation type="journal article" date="2014" name="Am. J. Bot.">
        <title>Genome assembly and annotation for red clover (Trifolium pratense; Fabaceae).</title>
        <authorList>
            <person name="Istvanek J."/>
            <person name="Jaros M."/>
            <person name="Krenek A."/>
            <person name="Repkova J."/>
        </authorList>
    </citation>
    <scope>NUCLEOTIDE SEQUENCE [LARGE SCALE GENOMIC DNA]</scope>
    <source>
        <strain evidence="2">cv. Tatra</strain>
        <tissue evidence="1">Young leaves</tissue>
    </source>
</reference>